<dbReference type="SUPFAM" id="SSF161098">
    <property type="entry name" value="MetI-like"/>
    <property type="match status" value="1"/>
</dbReference>
<organism evidence="10 11">
    <name type="scientific">Cutibacterium acnes</name>
    <name type="common">Propionibacterium acnes</name>
    <dbReference type="NCBI Taxonomy" id="1747"/>
    <lineage>
        <taxon>Bacteria</taxon>
        <taxon>Bacillati</taxon>
        <taxon>Actinomycetota</taxon>
        <taxon>Actinomycetes</taxon>
        <taxon>Propionibacteriales</taxon>
        <taxon>Propionibacteriaceae</taxon>
        <taxon>Cutibacterium</taxon>
    </lineage>
</organism>
<dbReference type="KEGG" id="cacn:RN83_06765"/>
<dbReference type="RefSeq" id="WP_002513431.1">
    <property type="nucleotide sequence ID" value="NZ_AP022844.1"/>
</dbReference>
<evidence type="ECO:0000256" key="5">
    <source>
        <dbReference type="ARBA" id="ARBA00022989"/>
    </source>
</evidence>
<accession>A0A2B7JHW9</accession>
<dbReference type="Pfam" id="PF00528">
    <property type="entry name" value="BPD_transp_1"/>
    <property type="match status" value="1"/>
</dbReference>
<feature type="transmembrane region" description="Helical" evidence="7">
    <location>
        <begin position="176"/>
        <end position="197"/>
    </location>
</feature>
<dbReference type="AlphaFoldDB" id="A0A2B7JHW9"/>
<dbReference type="Proteomes" id="UP000256621">
    <property type="component" value="Chromosome"/>
</dbReference>
<dbReference type="GO" id="GO:0071916">
    <property type="term" value="F:dipeptide transmembrane transporter activity"/>
    <property type="evidence" value="ECO:0007669"/>
    <property type="project" value="TreeGrafter"/>
</dbReference>
<feature type="transmembrane region" description="Helical" evidence="7">
    <location>
        <begin position="102"/>
        <end position="124"/>
    </location>
</feature>
<dbReference type="PROSITE" id="PS50928">
    <property type="entry name" value="ABC_TM1"/>
    <property type="match status" value="1"/>
</dbReference>
<name>A0A2B7JHW9_CUTAC</name>
<comment type="subcellular location">
    <subcellularLocation>
        <location evidence="1 7">Cell membrane</location>
        <topology evidence="1 7">Multi-pass membrane protein</topology>
    </subcellularLocation>
</comment>
<dbReference type="EMBL" id="CP031442">
    <property type="protein sequence ID" value="AXM05905.1"/>
    <property type="molecule type" value="Genomic_DNA"/>
</dbReference>
<evidence type="ECO:0000313" key="11">
    <source>
        <dbReference type="Proteomes" id="UP000226191"/>
    </source>
</evidence>
<keyword evidence="4 7" id="KW-0812">Transmembrane</keyword>
<keyword evidence="3" id="KW-1003">Cell membrane</keyword>
<evidence type="ECO:0000256" key="6">
    <source>
        <dbReference type="ARBA" id="ARBA00023136"/>
    </source>
</evidence>
<feature type="transmembrane region" description="Helical" evidence="7">
    <location>
        <begin position="7"/>
        <end position="32"/>
    </location>
</feature>
<evidence type="ECO:0000313" key="10">
    <source>
        <dbReference type="EMBL" id="PGF36733.1"/>
    </source>
</evidence>
<evidence type="ECO:0000256" key="7">
    <source>
        <dbReference type="RuleBase" id="RU363032"/>
    </source>
</evidence>
<dbReference type="Pfam" id="PF19300">
    <property type="entry name" value="BPD_transp_1_N"/>
    <property type="match status" value="1"/>
</dbReference>
<comment type="similarity">
    <text evidence="7">Belongs to the binding-protein-dependent transport system permease family.</text>
</comment>
<dbReference type="Gene3D" id="1.10.3720.10">
    <property type="entry name" value="MetI-like"/>
    <property type="match status" value="1"/>
</dbReference>
<evidence type="ECO:0000256" key="3">
    <source>
        <dbReference type="ARBA" id="ARBA00022475"/>
    </source>
</evidence>
<dbReference type="OrthoDB" id="147688at2"/>
<feature type="domain" description="ABC transmembrane type-1" evidence="8">
    <location>
        <begin position="97"/>
        <end position="300"/>
    </location>
</feature>
<reference evidence="10 11" key="1">
    <citation type="submission" date="2017-02" db="EMBL/GenBank/DDBJ databases">
        <title>Prevalence of linear plasmids in Cutibacterium acnes isolates obtained from cancerous prostatic tissue.</title>
        <authorList>
            <person name="Davidsson S."/>
            <person name="Bruggemann H."/>
        </authorList>
    </citation>
    <scope>NUCLEOTIDE SEQUENCE [LARGE SCALE GENOMIC DNA]</scope>
    <source>
        <strain evidence="10 11">11-78</strain>
    </source>
</reference>
<evidence type="ECO:0000256" key="1">
    <source>
        <dbReference type="ARBA" id="ARBA00004651"/>
    </source>
</evidence>
<sequence length="325" mass="34831">MTVLKRVLIPLGELLVWLIVASFVVFALLSLLPGDVAQVILGANADPKAAATVRSRLGLDLPWPQRYWDWISSLVRGDLGTSMVSAEPIGPQIASRLAVTGWLVGLSLVLALLVCLPVGAYAAVHRRKSRGFVASALSQVLMSIPAFLAGILLILLFSVTLGWLPAGGYVPLHEDAGAWAAHLILPVLSLSIVQAAVMTRYVRSAFIDVLTDDHMQTARAVGWRLWPALHRHGLRNASISLATVLGLQASAMLVGAIVVEEVFVIPGLGSYLLDAVSTRDLLVVSDVVMVIVAIVMAISYLTDLIVVVLDPRLRTTIRAAQEEHS</sequence>
<dbReference type="Proteomes" id="UP000226191">
    <property type="component" value="Unassembled WGS sequence"/>
</dbReference>
<reference evidence="9 12" key="2">
    <citation type="submission" date="2018-08" db="EMBL/GenBank/DDBJ databases">
        <title>Genome sequencing of Cutibacterium acnes KCOM 1315.</title>
        <authorList>
            <person name="Kook J.-K."/>
            <person name="Park S.-N."/>
            <person name="Lim Y.K."/>
        </authorList>
    </citation>
    <scope>NUCLEOTIDE SEQUENCE [LARGE SCALE GENOMIC DNA]</scope>
    <source>
        <strain evidence="9 12">KCOM 1315</strain>
    </source>
</reference>
<evidence type="ECO:0000256" key="4">
    <source>
        <dbReference type="ARBA" id="ARBA00022692"/>
    </source>
</evidence>
<keyword evidence="6 7" id="KW-0472">Membrane</keyword>
<evidence type="ECO:0000313" key="12">
    <source>
        <dbReference type="Proteomes" id="UP000256621"/>
    </source>
</evidence>
<keyword evidence="5 7" id="KW-1133">Transmembrane helix</keyword>
<dbReference type="InterPro" id="IPR000515">
    <property type="entry name" value="MetI-like"/>
</dbReference>
<feature type="transmembrane region" description="Helical" evidence="7">
    <location>
        <begin position="136"/>
        <end position="164"/>
    </location>
</feature>
<feature type="transmembrane region" description="Helical" evidence="7">
    <location>
        <begin position="287"/>
        <end position="309"/>
    </location>
</feature>
<evidence type="ECO:0000313" key="9">
    <source>
        <dbReference type="EMBL" id="AXM05905.1"/>
    </source>
</evidence>
<gene>
    <name evidence="10" type="ORF">B1B09_03775</name>
    <name evidence="9" type="ORF">DXN06_01090</name>
</gene>
<dbReference type="InterPro" id="IPR035906">
    <property type="entry name" value="MetI-like_sf"/>
</dbReference>
<dbReference type="EMBL" id="MVCE01000001">
    <property type="protein sequence ID" value="PGF36733.1"/>
    <property type="molecule type" value="Genomic_DNA"/>
</dbReference>
<dbReference type="GeneID" id="92857245"/>
<proteinExistence type="inferred from homology"/>
<dbReference type="GO" id="GO:0005886">
    <property type="term" value="C:plasma membrane"/>
    <property type="evidence" value="ECO:0007669"/>
    <property type="project" value="UniProtKB-SubCell"/>
</dbReference>
<feature type="transmembrane region" description="Helical" evidence="7">
    <location>
        <begin position="239"/>
        <end position="259"/>
    </location>
</feature>
<dbReference type="PANTHER" id="PTHR43163:SF6">
    <property type="entry name" value="DIPEPTIDE TRANSPORT SYSTEM PERMEASE PROTEIN DPPB-RELATED"/>
    <property type="match status" value="1"/>
</dbReference>
<protein>
    <submittedName>
        <fullName evidence="10">ABC transporter permease</fullName>
    </submittedName>
</protein>
<keyword evidence="2 7" id="KW-0813">Transport</keyword>
<evidence type="ECO:0000259" key="8">
    <source>
        <dbReference type="PROSITE" id="PS50928"/>
    </source>
</evidence>
<evidence type="ECO:0000256" key="2">
    <source>
        <dbReference type="ARBA" id="ARBA00022448"/>
    </source>
</evidence>
<dbReference type="PANTHER" id="PTHR43163">
    <property type="entry name" value="DIPEPTIDE TRANSPORT SYSTEM PERMEASE PROTEIN DPPB-RELATED"/>
    <property type="match status" value="1"/>
</dbReference>
<dbReference type="InterPro" id="IPR045621">
    <property type="entry name" value="BPD_transp_1_N"/>
</dbReference>